<feature type="domain" description="G5" evidence="3">
    <location>
        <begin position="297"/>
        <end position="377"/>
    </location>
</feature>
<dbReference type="SUPFAM" id="SSF51261">
    <property type="entry name" value="Duplicated hybrid motif"/>
    <property type="match status" value="1"/>
</dbReference>
<keyword evidence="1" id="KW-0732">Signal</keyword>
<dbReference type="GO" id="GO:0004222">
    <property type="term" value="F:metalloendopeptidase activity"/>
    <property type="evidence" value="ECO:0007669"/>
    <property type="project" value="TreeGrafter"/>
</dbReference>
<dbReference type="Gene3D" id="2.20.230.10">
    <property type="entry name" value="Resuscitation-promoting factor rpfb"/>
    <property type="match status" value="1"/>
</dbReference>
<dbReference type="Pfam" id="PF07501">
    <property type="entry name" value="G5"/>
    <property type="match status" value="1"/>
</dbReference>
<dbReference type="InterPro" id="IPR036779">
    <property type="entry name" value="LysM_dom_sf"/>
</dbReference>
<dbReference type="SMART" id="SM01208">
    <property type="entry name" value="G5"/>
    <property type="match status" value="1"/>
</dbReference>
<dbReference type="Gene3D" id="2.70.70.10">
    <property type="entry name" value="Glucose Permease (Domain IIA)"/>
    <property type="match status" value="1"/>
</dbReference>
<dbReference type="CDD" id="cd12797">
    <property type="entry name" value="M23_peptidase"/>
    <property type="match status" value="1"/>
</dbReference>
<dbReference type="SMART" id="SM00257">
    <property type="entry name" value="LysM"/>
    <property type="match status" value="1"/>
</dbReference>
<protein>
    <submittedName>
        <fullName evidence="5">Peptidoglycan DD-metalloendopeptidase family protein</fullName>
    </submittedName>
</protein>
<dbReference type="InterPro" id="IPR011098">
    <property type="entry name" value="G5_dom"/>
</dbReference>
<sequence>MDEILHSPQRELPRRRQRKGSAPIGGERAERLKEQFSNFMDIAGAQSKVLRRQGTRVYHRAWSAIAGKPKLAPLPFLAISAVVGLAAVVGTMYTPAYVVTVDGVDVGVVRDQAVFEQAEARVEARAAAILGHDYALDHTVTYSAALVDQDELTPSAELETYLFDQIGEVMKSYVLTVDGQFVGAASDRAALDQLLEDLAAPYVNENTISVDYTKNVHITREYVPSDVEQDVTNMMSALTANTNGQTTYEVQKGDTFMALAFDNDMTMAEMEALNPDVDVDRLYIGQILNIKEEIPFLGVETVDSLTYTEAIECPVREVEDDSMYQGESKVLDAGVPGEALITADVTYVNGVERERNVTSSTTVREATEKVIAVGTKERPTWYPTGNYIWPVYGSITSRFGYRYIFGSYSYHSGLDIAVPYGTSVKASDGGTVTFAGYKGSYGYLVIIDHGNGEQTYYGHNSSLLVSAGDKVYQGQVIAKAGSTGRSTGSHCHFEIRINGTSVNPSAYLN</sequence>
<evidence type="ECO:0000256" key="2">
    <source>
        <dbReference type="SAM" id="MobiDB-lite"/>
    </source>
</evidence>
<evidence type="ECO:0000259" key="4">
    <source>
        <dbReference type="PROSITE" id="PS51782"/>
    </source>
</evidence>
<dbReference type="CDD" id="cd00118">
    <property type="entry name" value="LysM"/>
    <property type="match status" value="1"/>
</dbReference>
<organism evidence="5 6">
    <name type="scientific">Candidatus Intestinimonas merdavium</name>
    <dbReference type="NCBI Taxonomy" id="2838622"/>
    <lineage>
        <taxon>Bacteria</taxon>
        <taxon>Bacillati</taxon>
        <taxon>Bacillota</taxon>
        <taxon>Clostridia</taxon>
        <taxon>Eubacteriales</taxon>
        <taxon>Intestinimonas</taxon>
    </lineage>
</organism>
<evidence type="ECO:0000256" key="1">
    <source>
        <dbReference type="ARBA" id="ARBA00022729"/>
    </source>
</evidence>
<feature type="region of interest" description="Disordered" evidence="2">
    <location>
        <begin position="1"/>
        <end position="27"/>
    </location>
</feature>
<feature type="domain" description="LysM" evidence="4">
    <location>
        <begin position="246"/>
        <end position="290"/>
    </location>
</feature>
<dbReference type="Proteomes" id="UP000886824">
    <property type="component" value="Unassembled WGS sequence"/>
</dbReference>
<accession>A0A9D2CDS0</accession>
<evidence type="ECO:0000313" key="6">
    <source>
        <dbReference type="Proteomes" id="UP000886824"/>
    </source>
</evidence>
<dbReference type="Pfam" id="PF01476">
    <property type="entry name" value="LysM"/>
    <property type="match status" value="1"/>
</dbReference>
<dbReference type="InterPro" id="IPR018392">
    <property type="entry name" value="LysM"/>
</dbReference>
<dbReference type="PANTHER" id="PTHR21666">
    <property type="entry name" value="PEPTIDASE-RELATED"/>
    <property type="match status" value="1"/>
</dbReference>
<gene>
    <name evidence="5" type="ORF">H9826_04695</name>
</gene>
<dbReference type="InterPro" id="IPR050570">
    <property type="entry name" value="Cell_wall_metabolism_enzyme"/>
</dbReference>
<dbReference type="PROSITE" id="PS51109">
    <property type="entry name" value="G5"/>
    <property type="match status" value="1"/>
</dbReference>
<reference evidence="5" key="2">
    <citation type="submission" date="2021-04" db="EMBL/GenBank/DDBJ databases">
        <authorList>
            <person name="Gilroy R."/>
        </authorList>
    </citation>
    <scope>NUCLEOTIDE SEQUENCE</scope>
    <source>
        <strain evidence="5">CHK33-7979</strain>
    </source>
</reference>
<evidence type="ECO:0000259" key="3">
    <source>
        <dbReference type="PROSITE" id="PS51109"/>
    </source>
</evidence>
<dbReference type="Gene3D" id="3.10.350.10">
    <property type="entry name" value="LysM domain"/>
    <property type="match status" value="1"/>
</dbReference>
<dbReference type="InterPro" id="IPR016047">
    <property type="entry name" value="M23ase_b-sheet_dom"/>
</dbReference>
<dbReference type="PANTHER" id="PTHR21666:SF270">
    <property type="entry name" value="MUREIN HYDROLASE ACTIVATOR ENVC"/>
    <property type="match status" value="1"/>
</dbReference>
<dbReference type="Pfam" id="PF01551">
    <property type="entry name" value="Peptidase_M23"/>
    <property type="match status" value="1"/>
</dbReference>
<proteinExistence type="predicted"/>
<dbReference type="SUPFAM" id="SSF54106">
    <property type="entry name" value="LysM domain"/>
    <property type="match status" value="1"/>
</dbReference>
<dbReference type="EMBL" id="DXCX01000048">
    <property type="protein sequence ID" value="HIY73257.1"/>
    <property type="molecule type" value="Genomic_DNA"/>
</dbReference>
<name>A0A9D2CDS0_9FIRM</name>
<evidence type="ECO:0000313" key="5">
    <source>
        <dbReference type="EMBL" id="HIY73257.1"/>
    </source>
</evidence>
<dbReference type="InterPro" id="IPR011055">
    <property type="entry name" value="Dup_hybrid_motif"/>
</dbReference>
<dbReference type="PROSITE" id="PS51782">
    <property type="entry name" value="LYSM"/>
    <property type="match status" value="1"/>
</dbReference>
<feature type="compositionally biased region" description="Basic and acidic residues" evidence="2">
    <location>
        <begin position="1"/>
        <end position="14"/>
    </location>
</feature>
<dbReference type="AlphaFoldDB" id="A0A9D2CDS0"/>
<reference evidence="5" key="1">
    <citation type="journal article" date="2021" name="PeerJ">
        <title>Extensive microbial diversity within the chicken gut microbiome revealed by metagenomics and culture.</title>
        <authorList>
            <person name="Gilroy R."/>
            <person name="Ravi A."/>
            <person name="Getino M."/>
            <person name="Pursley I."/>
            <person name="Horton D.L."/>
            <person name="Alikhan N.F."/>
            <person name="Baker D."/>
            <person name="Gharbi K."/>
            <person name="Hall N."/>
            <person name="Watson M."/>
            <person name="Adriaenssens E.M."/>
            <person name="Foster-Nyarko E."/>
            <person name="Jarju S."/>
            <person name="Secka A."/>
            <person name="Antonio M."/>
            <person name="Oren A."/>
            <person name="Chaudhuri R.R."/>
            <person name="La Ragione R."/>
            <person name="Hildebrand F."/>
            <person name="Pallen M.J."/>
        </authorList>
    </citation>
    <scope>NUCLEOTIDE SEQUENCE</scope>
    <source>
        <strain evidence="5">CHK33-7979</strain>
    </source>
</reference>
<comment type="caution">
    <text evidence="5">The sequence shown here is derived from an EMBL/GenBank/DDBJ whole genome shotgun (WGS) entry which is preliminary data.</text>
</comment>